<evidence type="ECO:0000313" key="2">
    <source>
        <dbReference type="EMBL" id="GGP84452.1"/>
    </source>
</evidence>
<evidence type="ECO:0000256" key="1">
    <source>
        <dbReference type="SAM" id="Phobius"/>
    </source>
</evidence>
<reference evidence="3" key="1">
    <citation type="journal article" date="2019" name="Int. J. Syst. Evol. Microbiol.">
        <title>The Global Catalogue of Microorganisms (GCM) 10K type strain sequencing project: providing services to taxonomists for standard genome sequencing and annotation.</title>
        <authorList>
            <consortium name="The Broad Institute Genomics Platform"/>
            <consortium name="The Broad Institute Genome Sequencing Center for Infectious Disease"/>
            <person name="Wu L."/>
            <person name="Ma J."/>
        </authorList>
    </citation>
    <scope>NUCLEOTIDE SEQUENCE [LARGE SCALE GENOMIC DNA]</scope>
    <source>
        <strain evidence="3">JCM 3115</strain>
    </source>
</reference>
<dbReference type="Proteomes" id="UP000611554">
    <property type="component" value="Unassembled WGS sequence"/>
</dbReference>
<name>A0ABQ2QJC6_9ACTN</name>
<gene>
    <name evidence="2" type="ORF">GCM10010140_11950</name>
</gene>
<protein>
    <submittedName>
        <fullName evidence="2">Uncharacterized protein</fullName>
    </submittedName>
</protein>
<keyword evidence="1" id="KW-1133">Transmembrane helix</keyword>
<dbReference type="EMBL" id="BMQJ01000002">
    <property type="protein sequence ID" value="GGP84452.1"/>
    <property type="molecule type" value="Genomic_DNA"/>
</dbReference>
<dbReference type="RefSeq" id="WP_189245414.1">
    <property type="nucleotide sequence ID" value="NZ_BMQJ01000002.1"/>
</dbReference>
<feature type="transmembrane region" description="Helical" evidence="1">
    <location>
        <begin position="12"/>
        <end position="34"/>
    </location>
</feature>
<accession>A0ABQ2QJC6</accession>
<sequence>MGAAITEVVSGPLGLGLLSIAVMIVTFLGVHRLIAKGNAHKVSAITWKNRLLGELTLTYRAEEGATQAEDKPSGEVDTTIH</sequence>
<comment type="caution">
    <text evidence="2">The sequence shown here is derived from an EMBL/GenBank/DDBJ whole genome shotgun (WGS) entry which is preliminary data.</text>
</comment>
<evidence type="ECO:0000313" key="3">
    <source>
        <dbReference type="Proteomes" id="UP000611554"/>
    </source>
</evidence>
<proteinExistence type="predicted"/>
<organism evidence="2 3">
    <name type="scientific">Streptosporangium pseudovulgare</name>
    <dbReference type="NCBI Taxonomy" id="35765"/>
    <lineage>
        <taxon>Bacteria</taxon>
        <taxon>Bacillati</taxon>
        <taxon>Actinomycetota</taxon>
        <taxon>Actinomycetes</taxon>
        <taxon>Streptosporangiales</taxon>
        <taxon>Streptosporangiaceae</taxon>
        <taxon>Streptosporangium</taxon>
    </lineage>
</organism>
<keyword evidence="1" id="KW-0472">Membrane</keyword>
<keyword evidence="1" id="KW-0812">Transmembrane</keyword>
<keyword evidence="3" id="KW-1185">Reference proteome</keyword>